<protein>
    <submittedName>
        <fullName evidence="1">Uncharacterized protein</fullName>
    </submittedName>
</protein>
<evidence type="ECO:0000313" key="1">
    <source>
        <dbReference type="EMBL" id="ABC29914.1"/>
    </source>
</evidence>
<evidence type="ECO:0000313" key="2">
    <source>
        <dbReference type="Proteomes" id="UP000000238"/>
    </source>
</evidence>
<gene>
    <name evidence="1" type="ordered locus">HCH_03151</name>
</gene>
<organism evidence="1 2">
    <name type="scientific">Hahella chejuensis (strain KCTC 2396)</name>
    <dbReference type="NCBI Taxonomy" id="349521"/>
    <lineage>
        <taxon>Bacteria</taxon>
        <taxon>Pseudomonadati</taxon>
        <taxon>Pseudomonadota</taxon>
        <taxon>Gammaproteobacteria</taxon>
        <taxon>Oceanospirillales</taxon>
        <taxon>Hahellaceae</taxon>
        <taxon>Hahella</taxon>
    </lineage>
</organism>
<dbReference type="STRING" id="349521.HCH_03151"/>
<reference evidence="1 2" key="1">
    <citation type="journal article" date="2005" name="Nucleic Acids Res.">
        <title>Genomic blueprint of Hahella chejuensis, a marine microbe producing an algicidal agent.</title>
        <authorList>
            <person name="Jeong H."/>
            <person name="Yim J.H."/>
            <person name="Lee C."/>
            <person name="Choi S.-H."/>
            <person name="Park Y.K."/>
            <person name="Yoon S.H."/>
            <person name="Hur C.-G."/>
            <person name="Kang H.-Y."/>
            <person name="Kim D."/>
            <person name="Lee H.H."/>
            <person name="Park K.H."/>
            <person name="Park S.-H."/>
            <person name="Park H.-S."/>
            <person name="Lee H.K."/>
            <person name="Oh T.K."/>
            <person name="Kim J.F."/>
        </authorList>
    </citation>
    <scope>NUCLEOTIDE SEQUENCE [LARGE SCALE GENOMIC DNA]</scope>
    <source>
        <strain evidence="1 2">KCTC 2396</strain>
    </source>
</reference>
<proteinExistence type="predicted"/>
<dbReference type="AlphaFoldDB" id="Q2SHG0"/>
<name>Q2SHG0_HAHCH</name>
<dbReference type="EMBL" id="CP000155">
    <property type="protein sequence ID" value="ABC29914.1"/>
    <property type="molecule type" value="Genomic_DNA"/>
</dbReference>
<keyword evidence="2" id="KW-1185">Reference proteome</keyword>
<dbReference type="KEGG" id="hch:HCH_03151"/>
<sequence>MKDVEKRVWRKTDDAGAPDLSRVKYLQVVTLGEYRRESNAGGYGTFY</sequence>
<dbReference type="Proteomes" id="UP000000238">
    <property type="component" value="Chromosome"/>
</dbReference>
<accession>Q2SHG0</accession>
<dbReference type="HOGENOM" id="CLU_3168729_0_0_6"/>